<accession>A0A218Y1T3</accession>
<comment type="similarity">
    <text evidence="9">Belongs to the plant Proton pump-interactor protein family.</text>
</comment>
<evidence type="ECO:0008006" key="12">
    <source>
        <dbReference type="Google" id="ProtNLM"/>
    </source>
</evidence>
<comment type="subcellular location">
    <subcellularLocation>
        <location evidence="1">Cell membrane</location>
        <topology evidence="1">Single-pass membrane protein</topology>
    </subcellularLocation>
    <subcellularLocation>
        <location evidence="2">Endoplasmic reticulum membrane</location>
        <topology evidence="2">Single-pass membrane protein</topology>
    </subcellularLocation>
</comment>
<dbReference type="PANTHER" id="PTHR32219:SF16">
    <property type="entry name" value="CORE-2_I-BRANCHING BETA-1,6-N-ACETYLGLUCOSAMINYLTRANSFERASE FAMILY PROTEIN"/>
    <property type="match status" value="1"/>
</dbReference>
<evidence type="ECO:0000256" key="2">
    <source>
        <dbReference type="ARBA" id="ARBA00004389"/>
    </source>
</evidence>
<name>A0A218Y1T3_PUNGR</name>
<evidence type="ECO:0000256" key="3">
    <source>
        <dbReference type="ARBA" id="ARBA00022475"/>
    </source>
</evidence>
<keyword evidence="8" id="KW-0472">Membrane</keyword>
<evidence type="ECO:0000256" key="5">
    <source>
        <dbReference type="ARBA" id="ARBA00022824"/>
    </source>
</evidence>
<keyword evidence="7" id="KW-0175">Coiled coil</keyword>
<dbReference type="GO" id="GO:0005789">
    <property type="term" value="C:endoplasmic reticulum membrane"/>
    <property type="evidence" value="ECO:0007669"/>
    <property type="project" value="UniProtKB-SubCell"/>
</dbReference>
<protein>
    <recommendedName>
        <fullName evidence="12">Proton pump-interactor BIP103-like</fullName>
    </recommendedName>
</protein>
<dbReference type="GO" id="GO:0005886">
    <property type="term" value="C:plasma membrane"/>
    <property type="evidence" value="ECO:0007669"/>
    <property type="project" value="UniProtKB-SubCell"/>
</dbReference>
<gene>
    <name evidence="10" type="ORF">CDL15_Pgr023383</name>
</gene>
<dbReference type="PANTHER" id="PTHR32219">
    <property type="entry name" value="RNA-BINDING PROTEIN YLMH-RELATED"/>
    <property type="match status" value="1"/>
</dbReference>
<evidence type="ECO:0000256" key="4">
    <source>
        <dbReference type="ARBA" id="ARBA00022692"/>
    </source>
</evidence>
<dbReference type="Proteomes" id="UP000197138">
    <property type="component" value="Unassembled WGS sequence"/>
</dbReference>
<evidence type="ECO:0000256" key="8">
    <source>
        <dbReference type="ARBA" id="ARBA00023136"/>
    </source>
</evidence>
<reference evidence="11" key="1">
    <citation type="journal article" date="2017" name="Plant J.">
        <title>The pomegranate (Punica granatum L.) genome and the genomics of punicalagin biosynthesis.</title>
        <authorList>
            <person name="Qin G."/>
            <person name="Xu C."/>
            <person name="Ming R."/>
            <person name="Tang H."/>
            <person name="Guyot R."/>
            <person name="Kramer E.M."/>
            <person name="Hu Y."/>
            <person name="Yi X."/>
            <person name="Qi Y."/>
            <person name="Xu X."/>
            <person name="Gao Z."/>
            <person name="Pan H."/>
            <person name="Jian J."/>
            <person name="Tian Y."/>
            <person name="Yue Z."/>
            <person name="Xu Y."/>
        </authorList>
    </citation>
    <scope>NUCLEOTIDE SEQUENCE [LARGE SCALE GENOMIC DNA]</scope>
    <source>
        <strain evidence="11">cv. Dabenzi</strain>
    </source>
</reference>
<evidence type="ECO:0000313" key="10">
    <source>
        <dbReference type="EMBL" id="OWM91050.1"/>
    </source>
</evidence>
<keyword evidence="5" id="KW-0256">Endoplasmic reticulum</keyword>
<evidence type="ECO:0000256" key="7">
    <source>
        <dbReference type="ARBA" id="ARBA00023054"/>
    </source>
</evidence>
<dbReference type="InterPro" id="IPR055282">
    <property type="entry name" value="PPI1-4"/>
</dbReference>
<sequence length="347" mass="40622">MDSEACAVQLPSISKAETDSESSECALVSKDRVPEQVHQLYFVKLHPYENPYLIKAENLIQKLNQERLQIHQTRDEKLSLHFGLLHGNQSLGEEGRILRKIKEAEEIPEDTSVRDCDDKIRKLSRRMHWGLNIKADEKEQIFREIEKIERARAAAIESATAIAALNGKMWQSLGSKEDIIQQIKTIGDELDKERAAHLNSKRKAVLLEKEREAVENDLVRLENRLTHTGRLKNEAAECISKWRIEHREKNFSYNNYVELMMNARELAQRKELSAVQKLSSDEVEKFMWQWNNNKAFRDEYRRRTAESLNKRSLTIDGRRRDRDEKPIFVNDRSIKISKRLNKALHEV</sequence>
<comment type="caution">
    <text evidence="10">The sequence shown here is derived from an EMBL/GenBank/DDBJ whole genome shotgun (WGS) entry which is preliminary data.</text>
</comment>
<evidence type="ECO:0000256" key="1">
    <source>
        <dbReference type="ARBA" id="ARBA00004162"/>
    </source>
</evidence>
<keyword evidence="4" id="KW-0812">Transmembrane</keyword>
<dbReference type="AlphaFoldDB" id="A0A218Y1T3"/>
<dbReference type="EMBL" id="MTKT01000420">
    <property type="protein sequence ID" value="OWM91050.1"/>
    <property type="molecule type" value="Genomic_DNA"/>
</dbReference>
<organism evidence="10 11">
    <name type="scientific">Punica granatum</name>
    <name type="common">Pomegranate</name>
    <dbReference type="NCBI Taxonomy" id="22663"/>
    <lineage>
        <taxon>Eukaryota</taxon>
        <taxon>Viridiplantae</taxon>
        <taxon>Streptophyta</taxon>
        <taxon>Embryophyta</taxon>
        <taxon>Tracheophyta</taxon>
        <taxon>Spermatophyta</taxon>
        <taxon>Magnoliopsida</taxon>
        <taxon>eudicotyledons</taxon>
        <taxon>Gunneridae</taxon>
        <taxon>Pentapetalae</taxon>
        <taxon>rosids</taxon>
        <taxon>malvids</taxon>
        <taxon>Myrtales</taxon>
        <taxon>Lythraceae</taxon>
        <taxon>Punica</taxon>
    </lineage>
</organism>
<evidence type="ECO:0000313" key="11">
    <source>
        <dbReference type="Proteomes" id="UP000197138"/>
    </source>
</evidence>
<evidence type="ECO:0000256" key="9">
    <source>
        <dbReference type="ARBA" id="ARBA00038080"/>
    </source>
</evidence>
<evidence type="ECO:0000256" key="6">
    <source>
        <dbReference type="ARBA" id="ARBA00022989"/>
    </source>
</evidence>
<proteinExistence type="inferred from homology"/>
<keyword evidence="3" id="KW-1003">Cell membrane</keyword>
<keyword evidence="6" id="KW-1133">Transmembrane helix</keyword>